<feature type="domain" description="Methyltransferase small" evidence="6">
    <location>
        <begin position="98"/>
        <end position="192"/>
    </location>
</feature>
<accession>A0A381QDN2</accession>
<dbReference type="GO" id="GO:0003676">
    <property type="term" value="F:nucleic acid binding"/>
    <property type="evidence" value="ECO:0007669"/>
    <property type="project" value="InterPro"/>
</dbReference>
<dbReference type="NCBIfam" id="TIGR00536">
    <property type="entry name" value="hemK_fam"/>
    <property type="match status" value="1"/>
</dbReference>
<dbReference type="InterPro" id="IPR040758">
    <property type="entry name" value="PrmC_N"/>
</dbReference>
<dbReference type="AlphaFoldDB" id="A0A381QDN2"/>
<dbReference type="Pfam" id="PF05175">
    <property type="entry name" value="MTS"/>
    <property type="match status" value="1"/>
</dbReference>
<dbReference type="InterPro" id="IPR050320">
    <property type="entry name" value="N5-glutamine_MTase"/>
</dbReference>
<organism evidence="8">
    <name type="scientific">marine metagenome</name>
    <dbReference type="NCBI Taxonomy" id="408172"/>
    <lineage>
        <taxon>unclassified sequences</taxon>
        <taxon>metagenomes</taxon>
        <taxon>ecological metagenomes</taxon>
    </lineage>
</organism>
<dbReference type="CDD" id="cd02440">
    <property type="entry name" value="AdoMet_MTases"/>
    <property type="match status" value="1"/>
</dbReference>
<keyword evidence="2" id="KW-0489">Methyltransferase</keyword>
<dbReference type="PANTHER" id="PTHR18895">
    <property type="entry name" value="HEMK METHYLTRANSFERASE"/>
    <property type="match status" value="1"/>
</dbReference>
<evidence type="ECO:0000256" key="4">
    <source>
        <dbReference type="ARBA" id="ARBA00022691"/>
    </source>
</evidence>
<dbReference type="PANTHER" id="PTHR18895:SF74">
    <property type="entry name" value="MTRF1L RELEASE FACTOR GLUTAMINE METHYLTRANSFERASE"/>
    <property type="match status" value="1"/>
</dbReference>
<name>A0A381QDN2_9ZZZZ</name>
<sequence>MSETVQFFIKETIAKQENIQHLGTLDLELMACSLLGVERSKLLASPIALNQDSKDEFWSMIRRRMDGEPLAYILGKKGFWNLDLEVNNQVLVPRPETEILIEDILLNFNQTNLSVLDLGTGSGAIGLSLKKEKKEWDIYCSDISINALEVAYKNSLKNNLEVNFICCDWLNAFKPDSFDLLISNPPYIKTNDIRLKSDGLSYEPLEALVSGTTGKEHLFVIATSSKRFLKKGGFLYLEHSPCQAKDLKLFLKELNFKNISEIFDLNGDKRSIKAQLF</sequence>
<keyword evidence="3" id="KW-0808">Transferase</keyword>
<dbReference type="InterPro" id="IPR029063">
    <property type="entry name" value="SAM-dependent_MTases_sf"/>
</dbReference>
<dbReference type="Gene3D" id="3.40.50.150">
    <property type="entry name" value="Vaccinia Virus protein VP39"/>
    <property type="match status" value="1"/>
</dbReference>
<evidence type="ECO:0000259" key="7">
    <source>
        <dbReference type="Pfam" id="PF17827"/>
    </source>
</evidence>
<evidence type="ECO:0000256" key="3">
    <source>
        <dbReference type="ARBA" id="ARBA00022679"/>
    </source>
</evidence>
<comment type="catalytic activity">
    <reaction evidence="5">
        <text>L-glutaminyl-[peptide chain release factor] + S-adenosyl-L-methionine = N(5)-methyl-L-glutaminyl-[peptide chain release factor] + S-adenosyl-L-homocysteine + H(+)</text>
        <dbReference type="Rhea" id="RHEA:42896"/>
        <dbReference type="Rhea" id="RHEA-COMP:10271"/>
        <dbReference type="Rhea" id="RHEA-COMP:10272"/>
        <dbReference type="ChEBI" id="CHEBI:15378"/>
        <dbReference type="ChEBI" id="CHEBI:30011"/>
        <dbReference type="ChEBI" id="CHEBI:57856"/>
        <dbReference type="ChEBI" id="CHEBI:59789"/>
        <dbReference type="ChEBI" id="CHEBI:61891"/>
        <dbReference type="EC" id="2.1.1.297"/>
    </reaction>
</comment>
<dbReference type="PROSITE" id="PS00092">
    <property type="entry name" value="N6_MTASE"/>
    <property type="match status" value="1"/>
</dbReference>
<feature type="domain" description="Release factor glutamine methyltransferase N-terminal" evidence="7">
    <location>
        <begin position="25"/>
        <end position="75"/>
    </location>
</feature>
<dbReference type="NCBIfam" id="TIGR03534">
    <property type="entry name" value="RF_mod_PrmC"/>
    <property type="match status" value="1"/>
</dbReference>
<gene>
    <name evidence="8" type="ORF">METZ01_LOCUS29353</name>
</gene>
<dbReference type="EMBL" id="UINC01001281">
    <property type="protein sequence ID" value="SUZ76499.1"/>
    <property type="molecule type" value="Genomic_DNA"/>
</dbReference>
<dbReference type="InterPro" id="IPR007848">
    <property type="entry name" value="Small_mtfrase_dom"/>
</dbReference>
<dbReference type="GO" id="GO:0102559">
    <property type="term" value="F:peptide chain release factor N(5)-glutamine methyltransferase activity"/>
    <property type="evidence" value="ECO:0007669"/>
    <property type="project" value="UniProtKB-EC"/>
</dbReference>
<proteinExistence type="predicted"/>
<dbReference type="EC" id="2.1.1.297" evidence="1"/>
<evidence type="ECO:0000313" key="8">
    <source>
        <dbReference type="EMBL" id="SUZ76499.1"/>
    </source>
</evidence>
<dbReference type="InterPro" id="IPR019874">
    <property type="entry name" value="RF_methyltr_PrmC"/>
</dbReference>
<keyword evidence="4" id="KW-0949">S-adenosyl-L-methionine</keyword>
<evidence type="ECO:0000256" key="2">
    <source>
        <dbReference type="ARBA" id="ARBA00022603"/>
    </source>
</evidence>
<protein>
    <recommendedName>
        <fullName evidence="1">peptide chain release factor N(5)-glutamine methyltransferase</fullName>
        <ecNumber evidence="1">2.1.1.297</ecNumber>
    </recommendedName>
</protein>
<reference evidence="8" key="1">
    <citation type="submission" date="2018-05" db="EMBL/GenBank/DDBJ databases">
        <authorList>
            <person name="Lanie J.A."/>
            <person name="Ng W.-L."/>
            <person name="Kazmierczak K.M."/>
            <person name="Andrzejewski T.M."/>
            <person name="Davidsen T.M."/>
            <person name="Wayne K.J."/>
            <person name="Tettelin H."/>
            <person name="Glass J.I."/>
            <person name="Rusch D."/>
            <person name="Podicherti R."/>
            <person name="Tsui H.-C.T."/>
            <person name="Winkler M.E."/>
        </authorList>
    </citation>
    <scope>NUCLEOTIDE SEQUENCE</scope>
</reference>
<dbReference type="InterPro" id="IPR002052">
    <property type="entry name" value="DNA_methylase_N6_adenine_CS"/>
</dbReference>
<dbReference type="SUPFAM" id="SSF53335">
    <property type="entry name" value="S-adenosyl-L-methionine-dependent methyltransferases"/>
    <property type="match status" value="1"/>
</dbReference>
<evidence type="ECO:0000256" key="5">
    <source>
        <dbReference type="ARBA" id="ARBA00048391"/>
    </source>
</evidence>
<dbReference type="Pfam" id="PF17827">
    <property type="entry name" value="PrmC_N"/>
    <property type="match status" value="1"/>
</dbReference>
<dbReference type="Gene3D" id="1.10.8.10">
    <property type="entry name" value="DNA helicase RuvA subunit, C-terminal domain"/>
    <property type="match status" value="1"/>
</dbReference>
<dbReference type="InterPro" id="IPR004556">
    <property type="entry name" value="HemK-like"/>
</dbReference>
<dbReference type="GO" id="GO:0032259">
    <property type="term" value="P:methylation"/>
    <property type="evidence" value="ECO:0007669"/>
    <property type="project" value="UniProtKB-KW"/>
</dbReference>
<evidence type="ECO:0000256" key="1">
    <source>
        <dbReference type="ARBA" id="ARBA00012771"/>
    </source>
</evidence>
<evidence type="ECO:0000259" key="6">
    <source>
        <dbReference type="Pfam" id="PF05175"/>
    </source>
</evidence>